<feature type="domain" description="GH16" evidence="3">
    <location>
        <begin position="20"/>
        <end position="254"/>
    </location>
</feature>
<dbReference type="PROSITE" id="PS51762">
    <property type="entry name" value="GH16_2"/>
    <property type="match status" value="1"/>
</dbReference>
<dbReference type="SUPFAM" id="SSF49899">
    <property type="entry name" value="Concanavalin A-like lectins/glucanases"/>
    <property type="match status" value="1"/>
</dbReference>
<comment type="caution">
    <text evidence="4">The sequence shown here is derived from an EMBL/GenBank/DDBJ whole genome shotgun (WGS) entry which is preliminary data.</text>
</comment>
<evidence type="ECO:0000256" key="2">
    <source>
        <dbReference type="SAM" id="SignalP"/>
    </source>
</evidence>
<organism evidence="4 5">
    <name type="scientific">[Candida] railenensis</name>
    <dbReference type="NCBI Taxonomy" id="45579"/>
    <lineage>
        <taxon>Eukaryota</taxon>
        <taxon>Fungi</taxon>
        <taxon>Dikarya</taxon>
        <taxon>Ascomycota</taxon>
        <taxon>Saccharomycotina</taxon>
        <taxon>Pichiomycetes</taxon>
        <taxon>Debaryomycetaceae</taxon>
        <taxon>Kurtzmaniella</taxon>
    </lineage>
</organism>
<dbReference type="InterPro" id="IPR000757">
    <property type="entry name" value="Beta-glucanase-like"/>
</dbReference>
<dbReference type="OrthoDB" id="4781at2759"/>
<dbReference type="GO" id="GO:0009277">
    <property type="term" value="C:fungal-type cell wall"/>
    <property type="evidence" value="ECO:0007669"/>
    <property type="project" value="TreeGrafter"/>
</dbReference>
<feature type="region of interest" description="Disordered" evidence="1">
    <location>
        <begin position="300"/>
        <end position="372"/>
    </location>
</feature>
<dbReference type="InterPro" id="IPR013320">
    <property type="entry name" value="ConA-like_dom_sf"/>
</dbReference>
<evidence type="ECO:0000313" key="4">
    <source>
        <dbReference type="EMBL" id="CAH2353952.1"/>
    </source>
</evidence>
<dbReference type="GO" id="GO:0031505">
    <property type="term" value="P:fungal-type cell wall organization"/>
    <property type="evidence" value="ECO:0007669"/>
    <property type="project" value="TreeGrafter"/>
</dbReference>
<reference evidence="4" key="1">
    <citation type="submission" date="2022-03" db="EMBL/GenBank/DDBJ databases">
        <authorList>
            <person name="Legras J.-L."/>
            <person name="Devillers H."/>
            <person name="Grondin C."/>
        </authorList>
    </citation>
    <scope>NUCLEOTIDE SEQUENCE</scope>
    <source>
        <strain evidence="4">CLIB 1423</strain>
    </source>
</reference>
<accession>A0A9P0VZW0</accession>
<protein>
    <submittedName>
        <fullName evidence="4">Extracellular glycosidase Crh12p</fullName>
    </submittedName>
</protein>
<feature type="compositionally biased region" description="Acidic residues" evidence="1">
    <location>
        <begin position="314"/>
        <end position="325"/>
    </location>
</feature>
<dbReference type="GO" id="GO:0005975">
    <property type="term" value="P:carbohydrate metabolic process"/>
    <property type="evidence" value="ECO:0007669"/>
    <property type="project" value="InterPro"/>
</dbReference>
<dbReference type="GO" id="GO:0004553">
    <property type="term" value="F:hydrolase activity, hydrolyzing O-glycosyl compounds"/>
    <property type="evidence" value="ECO:0007669"/>
    <property type="project" value="InterPro"/>
</dbReference>
<dbReference type="PANTHER" id="PTHR10963:SF68">
    <property type="entry name" value="GLYCOSIDASE CRH1-RELATED"/>
    <property type="match status" value="1"/>
</dbReference>
<dbReference type="Pfam" id="PF00722">
    <property type="entry name" value="Glyco_hydro_16"/>
    <property type="match status" value="1"/>
</dbReference>
<evidence type="ECO:0000259" key="3">
    <source>
        <dbReference type="PROSITE" id="PS51762"/>
    </source>
</evidence>
<dbReference type="GO" id="GO:0016757">
    <property type="term" value="F:glycosyltransferase activity"/>
    <property type="evidence" value="ECO:0007669"/>
    <property type="project" value="TreeGrafter"/>
</dbReference>
<feature type="compositionally biased region" description="Basic and acidic residues" evidence="1">
    <location>
        <begin position="348"/>
        <end position="372"/>
    </location>
</feature>
<keyword evidence="5" id="KW-1185">Reference proteome</keyword>
<evidence type="ECO:0000256" key="1">
    <source>
        <dbReference type="SAM" id="MobiDB-lite"/>
    </source>
</evidence>
<dbReference type="AlphaFoldDB" id="A0A9P0VZW0"/>
<feature type="signal peptide" evidence="2">
    <location>
        <begin position="1"/>
        <end position="20"/>
    </location>
</feature>
<keyword evidence="4" id="KW-0378">Hydrolase</keyword>
<dbReference type="EMBL" id="CAKXYY010000013">
    <property type="protein sequence ID" value="CAH2353952.1"/>
    <property type="molecule type" value="Genomic_DNA"/>
</dbReference>
<feature type="chain" id="PRO_5040507611" evidence="2">
    <location>
        <begin position="21"/>
        <end position="413"/>
    </location>
</feature>
<keyword evidence="4" id="KW-0326">Glycosidase</keyword>
<name>A0A9P0VZW0_9ASCO</name>
<sequence>MIVFTFIAIWLSAFTKHAAADARDESTPCNPRLERTCFSVNQALGTSIFESFARTPKLFSSTSYAQNTEFSPEFGMKLSINERFQDPSIKSNFYLLYGNISAEIRSSYGAGVVTSLYLQSDDLDEIDIMESIGNDLEHIQTNYFVKGNTSDYERGMYHALQSGAASEHYNTYGLEWTPEKIKWFLNGELIREVEPNPKEGYPTSPMYIVFSIWVGGDSTNDPGTISWSGGLTDFQDLPFDMYIRNVRVSDYSTGDHYVYGNVDGRWLPLSSRGGEVFGRETENEVLTDISEEQLRVFEAYETKKNGSASNRAEESDEEESDEGEKDEEKAITGAQGEEDATSSAQGEQHTHAEAHDKASAKAGTEKVAHSTDEDANRFVQFATNHGTNTNTNTGSRVPLNPLYLVFVLLSLLV</sequence>
<dbReference type="PANTHER" id="PTHR10963">
    <property type="entry name" value="GLYCOSYL HYDROLASE-RELATED"/>
    <property type="match status" value="1"/>
</dbReference>
<gene>
    <name evidence="4" type="ORF">CLIB1423_13S02652</name>
</gene>
<dbReference type="Gene3D" id="2.60.120.200">
    <property type="match status" value="1"/>
</dbReference>
<keyword evidence="2" id="KW-0732">Signal</keyword>
<evidence type="ECO:0000313" key="5">
    <source>
        <dbReference type="Proteomes" id="UP000837801"/>
    </source>
</evidence>
<dbReference type="Proteomes" id="UP000837801">
    <property type="component" value="Unassembled WGS sequence"/>
</dbReference>
<dbReference type="InterPro" id="IPR050546">
    <property type="entry name" value="Glycosyl_Hydrlase_16"/>
</dbReference>
<proteinExistence type="predicted"/>